<evidence type="ECO:0000256" key="4">
    <source>
        <dbReference type="ARBA" id="ARBA00022679"/>
    </source>
</evidence>
<dbReference type="EC" id="2.1.1.72" evidence="2"/>
<dbReference type="PANTHER" id="PTHR30481:SF4">
    <property type="entry name" value="SITE-SPECIFIC DNA-METHYLTRANSFERASE (ADENINE-SPECIFIC)"/>
    <property type="match status" value="1"/>
</dbReference>
<evidence type="ECO:0000313" key="7">
    <source>
        <dbReference type="EMBL" id="MFB9231100.1"/>
    </source>
</evidence>
<dbReference type="Gene3D" id="3.40.50.150">
    <property type="entry name" value="Vaccinia Virus protein VP39"/>
    <property type="match status" value="1"/>
</dbReference>
<keyword evidence="3 7" id="KW-0489">Methyltransferase</keyword>
<keyword evidence="4" id="KW-0808">Transferase</keyword>
<dbReference type="SUPFAM" id="SSF53335">
    <property type="entry name" value="S-adenosyl-L-methionine-dependent methyltransferases"/>
    <property type="match status" value="1"/>
</dbReference>
<comment type="catalytic activity">
    <reaction evidence="6">
        <text>a 2'-deoxyadenosine in DNA + S-adenosyl-L-methionine = an N(6)-methyl-2'-deoxyadenosine in DNA + S-adenosyl-L-homocysteine + H(+)</text>
        <dbReference type="Rhea" id="RHEA:15197"/>
        <dbReference type="Rhea" id="RHEA-COMP:12418"/>
        <dbReference type="Rhea" id="RHEA-COMP:12419"/>
        <dbReference type="ChEBI" id="CHEBI:15378"/>
        <dbReference type="ChEBI" id="CHEBI:57856"/>
        <dbReference type="ChEBI" id="CHEBI:59789"/>
        <dbReference type="ChEBI" id="CHEBI:90615"/>
        <dbReference type="ChEBI" id="CHEBI:90616"/>
        <dbReference type="EC" id="2.1.1.72"/>
    </reaction>
</comment>
<dbReference type="GO" id="GO:0008168">
    <property type="term" value="F:methyltransferase activity"/>
    <property type="evidence" value="ECO:0007669"/>
    <property type="project" value="UniProtKB-KW"/>
</dbReference>
<dbReference type="EMBL" id="JBHMEA010000015">
    <property type="protein sequence ID" value="MFB9231100.1"/>
    <property type="molecule type" value="Genomic_DNA"/>
</dbReference>
<dbReference type="PRINTS" id="PR00505">
    <property type="entry name" value="D12N6MTFRASE"/>
</dbReference>
<dbReference type="Proteomes" id="UP001589683">
    <property type="component" value="Unassembled WGS sequence"/>
</dbReference>
<reference evidence="7 8" key="1">
    <citation type="submission" date="2024-09" db="EMBL/GenBank/DDBJ databases">
        <authorList>
            <person name="Sun Q."/>
            <person name="Mori K."/>
        </authorList>
    </citation>
    <scope>NUCLEOTIDE SEQUENCE [LARGE SCALE GENOMIC DNA]</scope>
    <source>
        <strain evidence="7 8">CECT 8726</strain>
    </source>
</reference>
<proteinExistence type="inferred from homology"/>
<comment type="caution">
    <text evidence="7">The sequence shown here is derived from an EMBL/GenBank/DDBJ whole genome shotgun (WGS) entry which is preliminary data.</text>
</comment>
<evidence type="ECO:0000256" key="3">
    <source>
        <dbReference type="ARBA" id="ARBA00022603"/>
    </source>
</evidence>
<organism evidence="7 8">
    <name type="scientific">Pseudohalocynthiibacter aestuariivivens</name>
    <dbReference type="NCBI Taxonomy" id="1591409"/>
    <lineage>
        <taxon>Bacteria</taxon>
        <taxon>Pseudomonadati</taxon>
        <taxon>Pseudomonadota</taxon>
        <taxon>Alphaproteobacteria</taxon>
        <taxon>Rhodobacterales</taxon>
        <taxon>Paracoccaceae</taxon>
        <taxon>Pseudohalocynthiibacter</taxon>
    </lineage>
</organism>
<sequence>MEQVRAAAPVAPWLGGKKQLSKTLIERIDAIPHATYVEPFVGMGGVFLRRSWKPKAEVINDLNGEIINLFRILQRHYPQFMDCLKFQVSSRREFERLRQTDPATLTDLERAARFIYLQRQNFGGKRDGVFGVATGRASRFDLSRLGPLLEAAHERLSGVVFENLDWSELITRYDAKDTLFYLDPPYFGGENDYGKGMFDRGAYTQMAEQLSSIEGAFLMSINDKPEIREVFAPFIIDEVRLSYTISKGKSGGKVQELIISNRSTVAGLL</sequence>
<dbReference type="PANTHER" id="PTHR30481">
    <property type="entry name" value="DNA ADENINE METHYLASE"/>
    <property type="match status" value="1"/>
</dbReference>
<keyword evidence="5" id="KW-0949">S-adenosyl-L-methionine</keyword>
<protein>
    <recommendedName>
        <fullName evidence="2">site-specific DNA-methyltransferase (adenine-specific)</fullName>
        <ecNumber evidence="2">2.1.1.72</ecNumber>
    </recommendedName>
</protein>
<comment type="similarity">
    <text evidence="1">Belongs to the N(4)/N(6)-methyltransferase family.</text>
</comment>
<dbReference type="InterPro" id="IPR012263">
    <property type="entry name" value="M_m6A_EcoRV"/>
</dbReference>
<keyword evidence="8" id="KW-1185">Reference proteome</keyword>
<dbReference type="PIRSF" id="PIRSF000398">
    <property type="entry name" value="M_m6A_EcoRV"/>
    <property type="match status" value="1"/>
</dbReference>
<dbReference type="Pfam" id="PF02086">
    <property type="entry name" value="MethyltransfD12"/>
    <property type="match status" value="1"/>
</dbReference>
<evidence type="ECO:0000313" key="8">
    <source>
        <dbReference type="Proteomes" id="UP001589683"/>
    </source>
</evidence>
<dbReference type="GO" id="GO:0032259">
    <property type="term" value="P:methylation"/>
    <property type="evidence" value="ECO:0007669"/>
    <property type="project" value="UniProtKB-KW"/>
</dbReference>
<dbReference type="Gene3D" id="1.10.1020.10">
    <property type="entry name" value="Adenine-specific Methyltransferase, Domain 2"/>
    <property type="match status" value="1"/>
</dbReference>
<dbReference type="RefSeq" id="WP_213890835.1">
    <property type="nucleotide sequence ID" value="NZ_JAGFNU010000014.1"/>
</dbReference>
<evidence type="ECO:0000256" key="1">
    <source>
        <dbReference type="ARBA" id="ARBA00006594"/>
    </source>
</evidence>
<name>A0ABV5JCC0_9RHOB</name>
<gene>
    <name evidence="7" type="ORF">ACFFUT_04775</name>
</gene>
<dbReference type="InterPro" id="IPR023095">
    <property type="entry name" value="Ade_MeTrfase_dom_2"/>
</dbReference>
<evidence type="ECO:0000256" key="6">
    <source>
        <dbReference type="ARBA" id="ARBA00047942"/>
    </source>
</evidence>
<evidence type="ECO:0000256" key="2">
    <source>
        <dbReference type="ARBA" id="ARBA00011900"/>
    </source>
</evidence>
<dbReference type="InterPro" id="IPR012327">
    <property type="entry name" value="MeTrfase_D12"/>
</dbReference>
<accession>A0ABV5JCC0</accession>
<evidence type="ECO:0000256" key="5">
    <source>
        <dbReference type="ARBA" id="ARBA00022691"/>
    </source>
</evidence>
<dbReference type="InterPro" id="IPR029063">
    <property type="entry name" value="SAM-dependent_MTases_sf"/>
</dbReference>